<dbReference type="Pfam" id="PF13573">
    <property type="entry name" value="SprB"/>
    <property type="match status" value="3"/>
</dbReference>
<keyword evidence="4" id="KW-1185">Reference proteome</keyword>
<dbReference type="InterPro" id="IPR013783">
    <property type="entry name" value="Ig-like_fold"/>
</dbReference>
<dbReference type="Gene3D" id="2.60.40.10">
    <property type="entry name" value="Immunoglobulins"/>
    <property type="match status" value="2"/>
</dbReference>
<gene>
    <name evidence="3" type="ORF">GCM10007383_38050</name>
</gene>
<protein>
    <recommendedName>
        <fullName evidence="2">Secretion system C-terminal sorting domain-containing protein</fullName>
    </recommendedName>
</protein>
<dbReference type="Proteomes" id="UP000634668">
    <property type="component" value="Unassembled WGS sequence"/>
</dbReference>
<dbReference type="InterPro" id="IPR026444">
    <property type="entry name" value="Secre_tail"/>
</dbReference>
<dbReference type="InterPro" id="IPR025667">
    <property type="entry name" value="SprB_repeat"/>
</dbReference>
<dbReference type="EMBL" id="BMWP01000046">
    <property type="protein sequence ID" value="GGW50701.1"/>
    <property type="molecule type" value="Genomic_DNA"/>
</dbReference>
<dbReference type="SUPFAM" id="SSF49299">
    <property type="entry name" value="PKD domain"/>
    <property type="match status" value="1"/>
</dbReference>
<reference evidence="3" key="2">
    <citation type="submission" date="2020-09" db="EMBL/GenBank/DDBJ databases">
        <authorList>
            <person name="Sun Q."/>
            <person name="Kim S."/>
        </authorList>
    </citation>
    <scope>NUCLEOTIDE SEQUENCE</scope>
    <source>
        <strain evidence="3">KCTC 12113</strain>
    </source>
</reference>
<organism evidence="3 4">
    <name type="scientific">Arenibacter certesii</name>
    <dbReference type="NCBI Taxonomy" id="228955"/>
    <lineage>
        <taxon>Bacteria</taxon>
        <taxon>Pseudomonadati</taxon>
        <taxon>Bacteroidota</taxon>
        <taxon>Flavobacteriia</taxon>
        <taxon>Flavobacteriales</taxon>
        <taxon>Flavobacteriaceae</taxon>
        <taxon>Arenibacter</taxon>
    </lineage>
</organism>
<comment type="caution">
    <text evidence="3">The sequence shown here is derived from an EMBL/GenBank/DDBJ whole genome shotgun (WGS) entry which is preliminary data.</text>
</comment>
<name>A0A918J605_9FLAO</name>
<dbReference type="Gene3D" id="2.60.40.740">
    <property type="match status" value="1"/>
</dbReference>
<keyword evidence="1" id="KW-0732">Signal</keyword>
<feature type="domain" description="Secretion system C-terminal sorting" evidence="2">
    <location>
        <begin position="1610"/>
        <end position="1685"/>
    </location>
</feature>
<evidence type="ECO:0000259" key="2">
    <source>
        <dbReference type="Pfam" id="PF18962"/>
    </source>
</evidence>
<dbReference type="Pfam" id="PF18962">
    <property type="entry name" value="Por_Secre_tail"/>
    <property type="match status" value="1"/>
</dbReference>
<sequence>MKKNLFVVLFILSNLAFSQNKEYDIYVEYRYVGGIDPYNGNVSIGVGNVIEFNEFFQSLSSPPSAFTRGGILANTTMVDALPWNASLDFGLYSSSDNGMVSLGINGKSDFHISGQGFSWSARILLLEKIKISAPEGRRCFKDKITVQASKGHPTEAYTWLYSAKGYDEQEFASSSSSINVSLEDLYPDPNDQLNLIDEVITFRLYNSLNDYSHVATYIWSDCSIELRYDDYIQYTNPTCFKGDDDGESNGTVSLNFKGNVDEAGGWEMRYFIFQGKPEDLNIDPMDSTPPQVYGGVRFSPKSPDNPSGAGYLTYNEIDGSYSGTYIGLEGINSGINPPPDELNQQDYFIVYQEVKYFEGTATVKSGEIVPSFTIRQPTQVTLNTSDPKFYTPASCGNPAIFNFNNIATGGDNLDPGGSYSFEYSMDNGTSWKSVDISNNILKIEAIEGQQQTVEVRGIYNIRGTGCSGERYKYTILPVIPPVVFSNPIASTTSTAEASDGSVRVGFSGGFKPYLYSLTKFNSDTDTFEFFDSNPNTIDTPGGPEVSFDSLPIGTYRIIIKYNNKICSQGTADLIVGTDPIPILGNPTVMQMGCEGSYASISVPITDFNDKYRYQWIINGVASAIQTGSNPTLVENSITTPGLHTLRVSNGEVSDADFNNDPYISSTMVEIDNPSTVTITNVIPNTTQCEDSNDGSITLTATGGISYEYSLDFFPNETDWIPLTDNTITDLAPGRYRVTIRNQDGCESESLENIIVEEAPIIEVITTKTDATIYGGNEGTITLNITGGSPFSEPSYPYIISWEKDGTTYVDNDTSTPNFINELGAGEYTVTVTDANNCDNTISITITEPGPLTILSFNGTASCSELDNGTLTATAQGTGQLIFNWILNDGSPTGTLLASTPTMDGTASLEGLSLGTYSLNIIEVDSGNEVNSDQDFIIEEASLITATIAITKSSCGIPNSGTILISNVSGGTPFPSGSGYEYHINDSFNNYQSDPEFINLPPRTYIVTIRDVRGCEYNETVEITQAGAPVLDQTNTVLTNPTDISGADGAITLAFIGDASNYSYEWTGSGIDGVTSKDVTGLVAGDYQVTVSAPGACILVTSFSIVDPVESETLVATISKTVLLKCNGDDFAEITANVQEGTAPYTYEWFQIVNGSSLALSGDTGIIEGLTVGTYFLQVTDANNNIVNTSPLTITQPDTLTIHVDEVKDILCSGEVTGAINVSVAGGTAPYSYIWSNGEIDQNLSNIGAGEYTLEVMDANACFTEITVTVNNAPNSIQITNVSIINVSDYKANNGSITVGVAGGSTPYNINWTRQSDNASLGNQGSISNLSSDTYQISIIDANGCSIIENYEVSQPDIVDETIVQPSCSGDSNGSISVLVNQGNGNFTYNWNTGATTTAINNLTVGSYTVTISGLGNDPLNRTYVIEDPLPLEVDLGETRTLCGGQELVLGANVEDVTASYSWTSDTGFTSTLPTITLTEGGTYTVTITSQNGCSATGSVLVEVSEEEINAEFAMSSQVFTGESLMVIDLSFPFPESLEWVIPDGVTIVRTTTDEAELIFNEAGEYEVGIIIKIGDCSAQRFKKVLVVANENNEVVDINNDSNKQLEDFIIYPNPTNGKFTADITLSKRGNISIKVFNFANNALMASAKEGGSTSYSVPFDISGLPAGVYAVVLETPFGNSLRKVILK</sequence>
<evidence type="ECO:0000313" key="3">
    <source>
        <dbReference type="EMBL" id="GGW50701.1"/>
    </source>
</evidence>
<reference evidence="3" key="1">
    <citation type="journal article" date="2014" name="Int. J. Syst. Evol. Microbiol.">
        <title>Complete genome sequence of Corynebacterium casei LMG S-19264T (=DSM 44701T), isolated from a smear-ripened cheese.</title>
        <authorList>
            <consortium name="US DOE Joint Genome Institute (JGI-PGF)"/>
            <person name="Walter F."/>
            <person name="Albersmeier A."/>
            <person name="Kalinowski J."/>
            <person name="Ruckert C."/>
        </authorList>
    </citation>
    <scope>NUCLEOTIDE SEQUENCE</scope>
    <source>
        <strain evidence="3">KCTC 12113</strain>
    </source>
</reference>
<dbReference type="RefSeq" id="WP_026814864.1">
    <property type="nucleotide sequence ID" value="NZ_BMWP01000046.1"/>
</dbReference>
<dbReference type="NCBIfam" id="TIGR04183">
    <property type="entry name" value="Por_Secre_tail"/>
    <property type="match status" value="1"/>
</dbReference>
<accession>A0A918J605</accession>
<dbReference type="InterPro" id="IPR035986">
    <property type="entry name" value="PKD_dom_sf"/>
</dbReference>
<evidence type="ECO:0000256" key="1">
    <source>
        <dbReference type="ARBA" id="ARBA00022729"/>
    </source>
</evidence>
<evidence type="ECO:0000313" key="4">
    <source>
        <dbReference type="Proteomes" id="UP000634668"/>
    </source>
</evidence>
<proteinExistence type="predicted"/>